<dbReference type="RefSeq" id="WP_173213061.1">
    <property type="nucleotide sequence ID" value="NZ_CP053921.1"/>
</dbReference>
<protein>
    <submittedName>
        <fullName evidence="2">Uncharacterized protein</fullName>
    </submittedName>
</protein>
<dbReference type="AlphaFoldDB" id="A0A7D3XAQ6"/>
<dbReference type="KEGG" id="emv:HQR01_04910"/>
<feature type="region of interest" description="Disordered" evidence="1">
    <location>
        <begin position="19"/>
        <end position="50"/>
    </location>
</feature>
<gene>
    <name evidence="2" type="ORF">HQR01_04910</name>
</gene>
<feature type="compositionally biased region" description="Basic residues" evidence="1">
    <location>
        <begin position="33"/>
        <end position="44"/>
    </location>
</feature>
<evidence type="ECO:0000313" key="3">
    <source>
        <dbReference type="Proteomes" id="UP000504693"/>
    </source>
</evidence>
<accession>A0A7D3XAQ6</accession>
<reference evidence="2 3" key="1">
    <citation type="submission" date="2020-05" db="EMBL/GenBank/DDBJ databases">
        <title>Erythrobacter mangrovi sp. nov., isolated from rhizosphere soil of mangrove plant (Kandelia candel).</title>
        <authorList>
            <person name="Ye Y.H."/>
        </authorList>
    </citation>
    <scope>NUCLEOTIDE SEQUENCE [LARGE SCALE GENOMIC DNA]</scope>
    <source>
        <strain evidence="2 3">EB310</strain>
    </source>
</reference>
<evidence type="ECO:0000313" key="2">
    <source>
        <dbReference type="EMBL" id="QKG70760.1"/>
    </source>
</evidence>
<evidence type="ECO:0000256" key="1">
    <source>
        <dbReference type="SAM" id="MobiDB-lite"/>
    </source>
</evidence>
<dbReference type="Proteomes" id="UP000504693">
    <property type="component" value="Chromosome"/>
</dbReference>
<keyword evidence="3" id="KW-1185">Reference proteome</keyword>
<name>A0A7D3XAQ6_9SPHN</name>
<organism evidence="2 3">
    <name type="scientific">Erythrobacter mangrovi</name>
    <dbReference type="NCBI Taxonomy" id="2739433"/>
    <lineage>
        <taxon>Bacteria</taxon>
        <taxon>Pseudomonadati</taxon>
        <taxon>Pseudomonadota</taxon>
        <taxon>Alphaproteobacteria</taxon>
        <taxon>Sphingomonadales</taxon>
        <taxon>Erythrobacteraceae</taxon>
        <taxon>Erythrobacter/Porphyrobacter group</taxon>
        <taxon>Erythrobacter</taxon>
    </lineage>
</organism>
<proteinExistence type="predicted"/>
<dbReference type="EMBL" id="CP053921">
    <property type="protein sequence ID" value="QKG70760.1"/>
    <property type="molecule type" value="Genomic_DNA"/>
</dbReference>
<sequence>MLIVIALLRILVRPDLDHEDPLAADEQAEPKASRRATRRARRNGKGAADA</sequence>